<evidence type="ECO:0000313" key="12">
    <source>
        <dbReference type="EMBL" id="SDJ35300.1"/>
    </source>
</evidence>
<evidence type="ECO:0000256" key="3">
    <source>
        <dbReference type="ARBA" id="ARBA00006602"/>
    </source>
</evidence>
<dbReference type="RefSeq" id="WP_089684378.1">
    <property type="nucleotide sequence ID" value="NZ_FNES01000004.1"/>
</dbReference>
<keyword evidence="12" id="KW-0966">Cell projection</keyword>
<dbReference type="SUPFAM" id="SSF160527">
    <property type="entry name" value="V-type ATPase subunit E-like"/>
    <property type="match status" value="1"/>
</dbReference>
<organism evidence="12 13">
    <name type="scientific">Billgrantia gudaonensis</name>
    <dbReference type="NCBI Taxonomy" id="376427"/>
    <lineage>
        <taxon>Bacteria</taxon>
        <taxon>Pseudomonadati</taxon>
        <taxon>Pseudomonadota</taxon>
        <taxon>Gammaproteobacteria</taxon>
        <taxon>Oceanospirillales</taxon>
        <taxon>Halomonadaceae</taxon>
        <taxon>Billgrantia</taxon>
    </lineage>
</organism>
<keyword evidence="12" id="KW-0969">Cilium</keyword>
<dbReference type="InterPro" id="IPR051472">
    <property type="entry name" value="T3SS_Stator/FliH"/>
</dbReference>
<evidence type="ECO:0000256" key="10">
    <source>
        <dbReference type="SAM" id="MobiDB-lite"/>
    </source>
</evidence>
<evidence type="ECO:0000256" key="4">
    <source>
        <dbReference type="ARBA" id="ARBA00016507"/>
    </source>
</evidence>
<comment type="subcellular location">
    <subcellularLocation>
        <location evidence="2">Cytoplasm</location>
    </subcellularLocation>
</comment>
<evidence type="ECO:0000256" key="7">
    <source>
        <dbReference type="ARBA" id="ARBA00022795"/>
    </source>
</evidence>
<feature type="compositionally biased region" description="Basic and acidic residues" evidence="10">
    <location>
        <begin position="30"/>
        <end position="57"/>
    </location>
</feature>
<gene>
    <name evidence="12" type="ORF">SAMN04487954_104165</name>
</gene>
<evidence type="ECO:0000313" key="13">
    <source>
        <dbReference type="Proteomes" id="UP000198525"/>
    </source>
</evidence>
<evidence type="ECO:0000256" key="2">
    <source>
        <dbReference type="ARBA" id="ARBA00004496"/>
    </source>
</evidence>
<dbReference type="GO" id="GO:0071973">
    <property type="term" value="P:bacterial-type flagellum-dependent cell motility"/>
    <property type="evidence" value="ECO:0007669"/>
    <property type="project" value="InterPro"/>
</dbReference>
<dbReference type="GO" id="GO:0009288">
    <property type="term" value="C:bacterial-type flagellum"/>
    <property type="evidence" value="ECO:0007669"/>
    <property type="project" value="InterPro"/>
</dbReference>
<evidence type="ECO:0000256" key="9">
    <source>
        <dbReference type="ARBA" id="ARBA00023225"/>
    </source>
</evidence>
<keyword evidence="7" id="KW-1005">Bacterial flagellum biogenesis</keyword>
<dbReference type="Proteomes" id="UP000198525">
    <property type="component" value="Unassembled WGS sequence"/>
</dbReference>
<feature type="compositionally biased region" description="Basic and acidic residues" evidence="10">
    <location>
        <begin position="64"/>
        <end position="101"/>
    </location>
</feature>
<keyword evidence="8" id="KW-0653">Protein transport</keyword>
<keyword evidence="12" id="KW-0282">Flagellum</keyword>
<evidence type="ECO:0000256" key="5">
    <source>
        <dbReference type="ARBA" id="ARBA00022448"/>
    </source>
</evidence>
<feature type="region of interest" description="Disordered" evidence="10">
    <location>
        <begin position="1"/>
        <end position="101"/>
    </location>
</feature>
<dbReference type="GO" id="GO:0044781">
    <property type="term" value="P:bacterial-type flagellum organization"/>
    <property type="evidence" value="ECO:0007669"/>
    <property type="project" value="UniProtKB-KW"/>
</dbReference>
<comment type="function">
    <text evidence="1">Needed for flagellar regrowth and assembly.</text>
</comment>
<dbReference type="GO" id="GO:0005829">
    <property type="term" value="C:cytosol"/>
    <property type="evidence" value="ECO:0007669"/>
    <property type="project" value="TreeGrafter"/>
</dbReference>
<reference evidence="12 13" key="1">
    <citation type="submission" date="2016-10" db="EMBL/GenBank/DDBJ databases">
        <authorList>
            <person name="de Groot N.N."/>
        </authorList>
    </citation>
    <scope>NUCLEOTIDE SEQUENCE [LARGE SCALE GENOMIC DNA]</scope>
    <source>
        <strain evidence="12 13">CGMCC 1.6133</strain>
    </source>
</reference>
<evidence type="ECO:0000256" key="1">
    <source>
        <dbReference type="ARBA" id="ARBA00003041"/>
    </source>
</evidence>
<comment type="similarity">
    <text evidence="3">Belongs to the FliH family.</text>
</comment>
<accession>A0A1G8T3P8</accession>
<dbReference type="PRINTS" id="PR01003">
    <property type="entry name" value="FLGFLIH"/>
</dbReference>
<feature type="domain" description="Flagellar assembly protein FliH/Type III secretion system HrpE" evidence="11">
    <location>
        <begin position="109"/>
        <end position="233"/>
    </location>
</feature>
<dbReference type="STRING" id="376427.SAMN04487954_104165"/>
<keyword evidence="6" id="KW-0963">Cytoplasm</keyword>
<dbReference type="InterPro" id="IPR000563">
    <property type="entry name" value="Flag_FliH"/>
</dbReference>
<sequence>MSDRSSASIERNGAWQRWRMGELAPGVRRQSAEEDSHPSERAQREAASRRAAERQRAELQALHESVRKQAREEGYRAGFEEGRHEGHAQGLEEGRRQAERELDERTRETLAPLTPLAQAFSEALNELDEQIGDDLVALALSTGKQLAGDALKTRPRQILELIRALLHSEPPMTGQQRLWLHPLDHKLVEKHLGEELQAAGWKLQPDDQLTRGGCRVTSASGELDATWESRWQAVKSQVRRRTASADSSE</sequence>
<dbReference type="GO" id="GO:0015031">
    <property type="term" value="P:protein transport"/>
    <property type="evidence" value="ECO:0007669"/>
    <property type="project" value="UniProtKB-KW"/>
</dbReference>
<protein>
    <recommendedName>
        <fullName evidence="4">Flagellar assembly protein FliH</fullName>
    </recommendedName>
</protein>
<name>A0A1G8T3P8_9GAMM</name>
<dbReference type="AlphaFoldDB" id="A0A1G8T3P8"/>
<dbReference type="InterPro" id="IPR018035">
    <property type="entry name" value="Flagellar_FliH/T3SS_HrpE"/>
</dbReference>
<dbReference type="GO" id="GO:0003774">
    <property type="term" value="F:cytoskeletal motor activity"/>
    <property type="evidence" value="ECO:0007669"/>
    <property type="project" value="InterPro"/>
</dbReference>
<dbReference type="PANTHER" id="PTHR34982">
    <property type="entry name" value="YOP PROTEINS TRANSLOCATION PROTEIN L"/>
    <property type="match status" value="1"/>
</dbReference>
<dbReference type="EMBL" id="FNES01000004">
    <property type="protein sequence ID" value="SDJ35300.1"/>
    <property type="molecule type" value="Genomic_DNA"/>
</dbReference>
<evidence type="ECO:0000256" key="6">
    <source>
        <dbReference type="ARBA" id="ARBA00022490"/>
    </source>
</evidence>
<dbReference type="PANTHER" id="PTHR34982:SF1">
    <property type="entry name" value="FLAGELLAR ASSEMBLY PROTEIN FLIH"/>
    <property type="match status" value="1"/>
</dbReference>
<keyword evidence="9" id="KW-1006">Bacterial flagellum protein export</keyword>
<keyword evidence="13" id="KW-1185">Reference proteome</keyword>
<evidence type="ECO:0000259" key="11">
    <source>
        <dbReference type="Pfam" id="PF02108"/>
    </source>
</evidence>
<evidence type="ECO:0000256" key="8">
    <source>
        <dbReference type="ARBA" id="ARBA00022927"/>
    </source>
</evidence>
<keyword evidence="5" id="KW-0813">Transport</keyword>
<dbReference type="OrthoDB" id="6415116at2"/>
<proteinExistence type="inferred from homology"/>
<dbReference type="Pfam" id="PF02108">
    <property type="entry name" value="FliH"/>
    <property type="match status" value="1"/>
</dbReference>